<evidence type="ECO:0000313" key="1">
    <source>
        <dbReference type="EMBL" id="KAA6348077.1"/>
    </source>
</evidence>
<dbReference type="EMBL" id="SNRY01000078">
    <property type="protein sequence ID" value="KAA6348077.1"/>
    <property type="molecule type" value="Genomic_DNA"/>
</dbReference>
<name>A0A5J4SPY5_9ZZZZ</name>
<protein>
    <submittedName>
        <fullName evidence="1">Uncharacterized protein</fullName>
    </submittedName>
</protein>
<comment type="caution">
    <text evidence="1">The sequence shown here is derived from an EMBL/GenBank/DDBJ whole genome shotgun (WGS) entry which is preliminary data.</text>
</comment>
<proteinExistence type="predicted"/>
<reference evidence="1" key="1">
    <citation type="submission" date="2019-03" db="EMBL/GenBank/DDBJ databases">
        <title>Single cell metagenomics reveals metabolic interactions within the superorganism composed of flagellate Streblomastix strix and complex community of Bacteroidetes bacteria on its surface.</title>
        <authorList>
            <person name="Treitli S.C."/>
            <person name="Kolisko M."/>
            <person name="Husnik F."/>
            <person name="Keeling P."/>
            <person name="Hampl V."/>
        </authorList>
    </citation>
    <scope>NUCLEOTIDE SEQUENCE</scope>
    <source>
        <strain evidence="1">STM</strain>
    </source>
</reference>
<accession>A0A5J4SPY5</accession>
<organism evidence="1">
    <name type="scientific">termite gut metagenome</name>
    <dbReference type="NCBI Taxonomy" id="433724"/>
    <lineage>
        <taxon>unclassified sequences</taxon>
        <taxon>metagenomes</taxon>
        <taxon>organismal metagenomes</taxon>
    </lineage>
</organism>
<sequence>MKKKEKRVDVKTVKKNVSITVPFLLPKKNIYIKRKIFTKIFASEKYNIFICTH</sequence>
<dbReference type="AlphaFoldDB" id="A0A5J4SPY5"/>
<gene>
    <name evidence="1" type="ORF">EZS27_004529</name>
</gene>